<dbReference type="PIRSF" id="PIRSF001112">
    <property type="entry name" value="Epoxide_hydrolase"/>
    <property type="match status" value="1"/>
</dbReference>
<feature type="active site" description="Nucleophile" evidence="4">
    <location>
        <position position="179"/>
    </location>
</feature>
<dbReference type="SUPFAM" id="SSF53474">
    <property type="entry name" value="alpha/beta-Hydrolases"/>
    <property type="match status" value="1"/>
</dbReference>
<gene>
    <name evidence="6" type="ORF">EVG20_g4191</name>
</gene>
<keyword evidence="7" id="KW-1185">Reference proteome</keyword>
<accession>A0A4Y9YZ08</accession>
<evidence type="ECO:0000256" key="1">
    <source>
        <dbReference type="ARBA" id="ARBA00010088"/>
    </source>
</evidence>
<dbReference type="InterPro" id="IPR016292">
    <property type="entry name" value="Epoxide_hydrolase"/>
</dbReference>
<dbReference type="AlphaFoldDB" id="A0A4Y9YZ08"/>
<comment type="similarity">
    <text evidence="1">Belongs to the peptidase S33 family.</text>
</comment>
<reference evidence="6 7" key="1">
    <citation type="submission" date="2019-02" db="EMBL/GenBank/DDBJ databases">
        <title>Genome sequencing of the rare red list fungi Dentipellis fragilis.</title>
        <authorList>
            <person name="Buettner E."/>
            <person name="Kellner H."/>
        </authorList>
    </citation>
    <scope>NUCLEOTIDE SEQUENCE [LARGE SCALE GENOMIC DNA]</scope>
    <source>
        <strain evidence="6 7">DSM 105465</strain>
    </source>
</reference>
<evidence type="ECO:0000256" key="3">
    <source>
        <dbReference type="ARBA" id="ARBA00022801"/>
    </source>
</evidence>
<dbReference type="PRINTS" id="PR00412">
    <property type="entry name" value="EPOXHYDRLASE"/>
</dbReference>
<evidence type="ECO:0000313" key="6">
    <source>
        <dbReference type="EMBL" id="TFY66908.1"/>
    </source>
</evidence>
<dbReference type="GO" id="GO:0097176">
    <property type="term" value="P:epoxide metabolic process"/>
    <property type="evidence" value="ECO:0007669"/>
    <property type="project" value="TreeGrafter"/>
</dbReference>
<dbReference type="EMBL" id="SEOQ01000209">
    <property type="protein sequence ID" value="TFY66908.1"/>
    <property type="molecule type" value="Genomic_DNA"/>
</dbReference>
<evidence type="ECO:0000256" key="4">
    <source>
        <dbReference type="PIRSR" id="PIRSR001112-1"/>
    </source>
</evidence>
<evidence type="ECO:0000313" key="7">
    <source>
        <dbReference type="Proteomes" id="UP000298327"/>
    </source>
</evidence>
<name>A0A4Y9YZ08_9AGAM</name>
<evidence type="ECO:0000256" key="2">
    <source>
        <dbReference type="ARBA" id="ARBA00022797"/>
    </source>
</evidence>
<evidence type="ECO:0000259" key="5">
    <source>
        <dbReference type="Pfam" id="PF06441"/>
    </source>
</evidence>
<dbReference type="InterPro" id="IPR010497">
    <property type="entry name" value="Epoxide_hydro_N"/>
</dbReference>
<feature type="domain" description="Epoxide hydrolase N-terminal" evidence="5">
    <location>
        <begin position="5"/>
        <end position="113"/>
    </location>
</feature>
<feature type="active site" description="Proton acceptor" evidence="4">
    <location>
        <position position="359"/>
    </location>
</feature>
<dbReference type="InterPro" id="IPR000639">
    <property type="entry name" value="Epox_hydrolase-like"/>
</dbReference>
<dbReference type="Gene3D" id="3.40.50.1820">
    <property type="entry name" value="alpha/beta hydrolase"/>
    <property type="match status" value="1"/>
</dbReference>
<protein>
    <recommendedName>
        <fullName evidence="5">Epoxide hydrolase N-terminal domain-containing protein</fullName>
    </recommendedName>
</protein>
<dbReference type="Pfam" id="PF06441">
    <property type="entry name" value="EHN"/>
    <property type="match status" value="1"/>
</dbReference>
<dbReference type="Proteomes" id="UP000298327">
    <property type="component" value="Unassembled WGS sequence"/>
</dbReference>
<sequence length="393" mass="43886">MSTEQPFKISVSDDALASLKHKLQQVRFPDELDDAGWDYGAPLAVIKRLVSRWANGYDWRAAEAKFNALPNFTRDIVVKDFGTLNIHYIHQKSKRPNAIPLLFVHGWPGSFIEATKVLPLLVDTPDDKPSFHVVAVGLPNFGFSEAAGKKGFAKHQYAEVGHKLMLALGYNEYVVQGGDWGHWICNTIAMNYGPQHAKAWHTNFPMVSPPADSAALEKTYTQADIARVEHNEIWLKQEHGYYSEQATKPQTIGYALADSPVALLAWIYEKLVAWTDAYEWQDDEVLTWISIYWFSRAGPAASVRIYYEIEHANQFATLPRPTVPLGVSYFPKEAASSPLSWASAMGNVVFQKEHPQGGHFAAYEQPAALVDDLREMYGRGGPAFGVVPGKTGY</sequence>
<organism evidence="6 7">
    <name type="scientific">Dentipellis fragilis</name>
    <dbReference type="NCBI Taxonomy" id="205917"/>
    <lineage>
        <taxon>Eukaryota</taxon>
        <taxon>Fungi</taxon>
        <taxon>Dikarya</taxon>
        <taxon>Basidiomycota</taxon>
        <taxon>Agaricomycotina</taxon>
        <taxon>Agaricomycetes</taxon>
        <taxon>Russulales</taxon>
        <taxon>Hericiaceae</taxon>
        <taxon>Dentipellis</taxon>
    </lineage>
</organism>
<keyword evidence="3" id="KW-0378">Hydrolase</keyword>
<dbReference type="GO" id="GO:0004301">
    <property type="term" value="F:epoxide hydrolase activity"/>
    <property type="evidence" value="ECO:0007669"/>
    <property type="project" value="TreeGrafter"/>
</dbReference>
<dbReference type="STRING" id="205917.A0A4Y9YZ08"/>
<dbReference type="InterPro" id="IPR029058">
    <property type="entry name" value="AB_hydrolase_fold"/>
</dbReference>
<dbReference type="PANTHER" id="PTHR21661">
    <property type="entry name" value="EPOXIDE HYDROLASE 1-RELATED"/>
    <property type="match status" value="1"/>
</dbReference>
<keyword evidence="2" id="KW-0058">Aromatic hydrocarbons catabolism</keyword>
<dbReference type="OrthoDB" id="7130006at2759"/>
<dbReference type="PANTHER" id="PTHR21661:SF35">
    <property type="entry name" value="EPOXIDE HYDROLASE"/>
    <property type="match status" value="1"/>
</dbReference>
<feature type="active site" description="Proton donor" evidence="4">
    <location>
        <position position="306"/>
    </location>
</feature>
<proteinExistence type="inferred from homology"/>
<comment type="caution">
    <text evidence="6">The sequence shown here is derived from an EMBL/GenBank/DDBJ whole genome shotgun (WGS) entry which is preliminary data.</text>
</comment>